<dbReference type="Proteomes" id="UP000811609">
    <property type="component" value="Chromosome 8"/>
</dbReference>
<dbReference type="EMBL" id="CM031816">
    <property type="protein sequence ID" value="KAG6645052.1"/>
    <property type="molecule type" value="Genomic_DNA"/>
</dbReference>
<proteinExistence type="predicted"/>
<reference evidence="1" key="1">
    <citation type="submission" date="2020-12" db="EMBL/GenBank/DDBJ databases">
        <title>WGS assembly of Carya illinoinensis cv. Pawnee.</title>
        <authorList>
            <person name="Platts A."/>
            <person name="Shu S."/>
            <person name="Wright S."/>
            <person name="Barry K."/>
            <person name="Edger P."/>
            <person name="Pires J.C."/>
            <person name="Schmutz J."/>
        </authorList>
    </citation>
    <scope>NUCLEOTIDE SEQUENCE</scope>
    <source>
        <tissue evidence="1">Leaf</tissue>
    </source>
</reference>
<sequence>MKTITAAESLELSTKGFMESLWIALEEIYQS</sequence>
<accession>A0A8T1PW18</accession>
<keyword evidence="2" id="KW-1185">Reference proteome</keyword>
<comment type="caution">
    <text evidence="1">The sequence shown here is derived from an EMBL/GenBank/DDBJ whole genome shotgun (WGS) entry which is preliminary data.</text>
</comment>
<evidence type="ECO:0000313" key="2">
    <source>
        <dbReference type="Proteomes" id="UP000811609"/>
    </source>
</evidence>
<name>A0A8T1PW18_CARIL</name>
<evidence type="ECO:0000313" key="1">
    <source>
        <dbReference type="EMBL" id="KAG6645052.1"/>
    </source>
</evidence>
<organism evidence="1 2">
    <name type="scientific">Carya illinoinensis</name>
    <name type="common">Pecan</name>
    <dbReference type="NCBI Taxonomy" id="32201"/>
    <lineage>
        <taxon>Eukaryota</taxon>
        <taxon>Viridiplantae</taxon>
        <taxon>Streptophyta</taxon>
        <taxon>Embryophyta</taxon>
        <taxon>Tracheophyta</taxon>
        <taxon>Spermatophyta</taxon>
        <taxon>Magnoliopsida</taxon>
        <taxon>eudicotyledons</taxon>
        <taxon>Gunneridae</taxon>
        <taxon>Pentapetalae</taxon>
        <taxon>rosids</taxon>
        <taxon>fabids</taxon>
        <taxon>Fagales</taxon>
        <taxon>Juglandaceae</taxon>
        <taxon>Carya</taxon>
    </lineage>
</organism>
<protein>
    <submittedName>
        <fullName evidence="1">Uncharacterized protein</fullName>
    </submittedName>
</protein>
<dbReference type="AlphaFoldDB" id="A0A8T1PW18"/>
<gene>
    <name evidence="1" type="ORF">CIPAW_08G095900</name>
</gene>